<organism evidence="6 7">
    <name type="scientific">Amblyomma americanum</name>
    <name type="common">Lone star tick</name>
    <dbReference type="NCBI Taxonomy" id="6943"/>
    <lineage>
        <taxon>Eukaryota</taxon>
        <taxon>Metazoa</taxon>
        <taxon>Ecdysozoa</taxon>
        <taxon>Arthropoda</taxon>
        <taxon>Chelicerata</taxon>
        <taxon>Arachnida</taxon>
        <taxon>Acari</taxon>
        <taxon>Parasitiformes</taxon>
        <taxon>Ixodida</taxon>
        <taxon>Ixodoidea</taxon>
        <taxon>Ixodidae</taxon>
        <taxon>Amblyomminae</taxon>
        <taxon>Amblyomma</taxon>
    </lineage>
</organism>
<dbReference type="EMBL" id="JARKHS020009148">
    <property type="protein sequence ID" value="KAK8780148.1"/>
    <property type="molecule type" value="Genomic_DNA"/>
</dbReference>
<dbReference type="Pfam" id="PF00656">
    <property type="entry name" value="Peptidase_C14"/>
    <property type="match status" value="1"/>
</dbReference>
<dbReference type="GO" id="GO:0043067">
    <property type="term" value="P:regulation of programmed cell death"/>
    <property type="evidence" value="ECO:0007669"/>
    <property type="project" value="UniProtKB-ARBA"/>
</dbReference>
<dbReference type="GO" id="GO:0004197">
    <property type="term" value="F:cysteine-type endopeptidase activity"/>
    <property type="evidence" value="ECO:0007669"/>
    <property type="project" value="InterPro"/>
</dbReference>
<dbReference type="InterPro" id="IPR011600">
    <property type="entry name" value="Pept_C14_caspase"/>
</dbReference>
<evidence type="ECO:0008006" key="8">
    <source>
        <dbReference type="Google" id="ProtNLM"/>
    </source>
</evidence>
<dbReference type="InterPro" id="IPR015917">
    <property type="entry name" value="Pept_C14A"/>
</dbReference>
<dbReference type="PANTHER" id="PTHR48169:SF1">
    <property type="entry name" value="ASTROCYTIC PHOSPHOPROTEIN PEA-15"/>
    <property type="match status" value="1"/>
</dbReference>
<proteinExistence type="inferred from homology"/>
<dbReference type="AlphaFoldDB" id="A0AAQ4F075"/>
<name>A0AAQ4F075_AMBAM</name>
<dbReference type="Proteomes" id="UP001321473">
    <property type="component" value="Unassembled WGS sequence"/>
</dbReference>
<evidence type="ECO:0000313" key="7">
    <source>
        <dbReference type="Proteomes" id="UP001321473"/>
    </source>
</evidence>
<dbReference type="PRINTS" id="PR00376">
    <property type="entry name" value="IL1BCENZYME"/>
</dbReference>
<evidence type="ECO:0000256" key="1">
    <source>
        <dbReference type="ARBA" id="ARBA00010134"/>
    </source>
</evidence>
<keyword evidence="7" id="KW-1185">Reference proteome</keyword>
<evidence type="ECO:0000256" key="2">
    <source>
        <dbReference type="ARBA" id="ARBA00022703"/>
    </source>
</evidence>
<dbReference type="InterPro" id="IPR001309">
    <property type="entry name" value="Pept_C14_p20"/>
</dbReference>
<dbReference type="SUPFAM" id="SSF52129">
    <property type="entry name" value="Caspase-like"/>
    <property type="match status" value="1"/>
</dbReference>
<dbReference type="PANTHER" id="PTHR48169">
    <property type="entry name" value="DED DOMAIN-CONTAINING PROTEIN"/>
    <property type="match status" value="1"/>
</dbReference>
<dbReference type="SMART" id="SM00115">
    <property type="entry name" value="CASc"/>
    <property type="match status" value="1"/>
</dbReference>
<evidence type="ECO:0000313" key="6">
    <source>
        <dbReference type="EMBL" id="KAK8780148.1"/>
    </source>
</evidence>
<keyword evidence="2" id="KW-0053">Apoptosis</keyword>
<dbReference type="PROSITE" id="PS50207">
    <property type="entry name" value="CASPASE_P10"/>
    <property type="match status" value="1"/>
</dbReference>
<comment type="similarity">
    <text evidence="1 3">Belongs to the peptidase C14A family.</text>
</comment>
<evidence type="ECO:0000259" key="5">
    <source>
        <dbReference type="PROSITE" id="PS50208"/>
    </source>
</evidence>
<dbReference type="GO" id="GO:0051604">
    <property type="term" value="P:protein maturation"/>
    <property type="evidence" value="ECO:0007669"/>
    <property type="project" value="UniProtKB-ARBA"/>
</dbReference>
<accession>A0AAQ4F075</accession>
<dbReference type="Gene3D" id="3.40.50.1460">
    <property type="match status" value="1"/>
</dbReference>
<dbReference type="PROSITE" id="PS50208">
    <property type="entry name" value="CASPASE_P20"/>
    <property type="match status" value="1"/>
</dbReference>
<dbReference type="InterPro" id="IPR029030">
    <property type="entry name" value="Caspase-like_dom_sf"/>
</dbReference>
<feature type="domain" description="Caspase family p10" evidence="4">
    <location>
        <begin position="359"/>
        <end position="455"/>
    </location>
</feature>
<dbReference type="Gene3D" id="3.30.70.1470">
    <property type="entry name" value="Caspase-like"/>
    <property type="match status" value="1"/>
</dbReference>
<dbReference type="GO" id="GO:0006915">
    <property type="term" value="P:apoptotic process"/>
    <property type="evidence" value="ECO:0007669"/>
    <property type="project" value="UniProtKB-KW"/>
</dbReference>
<evidence type="ECO:0000259" key="4">
    <source>
        <dbReference type="PROSITE" id="PS50207"/>
    </source>
</evidence>
<dbReference type="GO" id="GO:0005737">
    <property type="term" value="C:cytoplasm"/>
    <property type="evidence" value="ECO:0007669"/>
    <property type="project" value="UniProtKB-ARBA"/>
</dbReference>
<protein>
    <recommendedName>
        <fullName evidence="8">Caspase</fullName>
    </recommendedName>
</protein>
<feature type="domain" description="Caspase family p20" evidence="5">
    <location>
        <begin position="223"/>
        <end position="348"/>
    </location>
</feature>
<sequence length="456" mass="51948">MAMASSWYSPDAQLIPRDAATTHRLRALTSRYVAVVNELVDVDQVRFAFLLFGTMNSRHGAARHPCSRPLVDYLTGVTSDFRVVRSCVDDCGESADEIVLEILYVMRKFEPMRRIFSVCKHRAGTLFQSPRRVGKFWRELANFCEACLDEEAVEILRHFLPETSMSTVATHAEAVVVLLYENGIITLDNYSALYEHIREKYNNEELLEHLCETIPQYPMTNSPHGYAVILNHSTFKDSKNVIELEDRHGTEKDVGALKQLWEELDFEVRVYNDYTADEIEDLLKEVATVWDHRRSDAFIFVVLSHGYRGGFYASDCRKVDLETVESFLCEKCNGLKDKPKVLCVQACQIGDASDEPARGVGERRSRAHVLKFMSTVSNSLSYRDPHYGSVFVQAFVDAVRRHWRNHDLLQIGTFINSGVADKPIPVVSSDGRNINWSSQTSEVSNTLTRALYLGRR</sequence>
<dbReference type="GO" id="GO:0006508">
    <property type="term" value="P:proteolysis"/>
    <property type="evidence" value="ECO:0007669"/>
    <property type="project" value="InterPro"/>
</dbReference>
<reference evidence="6 7" key="1">
    <citation type="journal article" date="2023" name="Arcadia Sci">
        <title>De novo assembly of a long-read Amblyomma americanum tick genome.</title>
        <authorList>
            <person name="Chou S."/>
            <person name="Poskanzer K.E."/>
            <person name="Rollins M."/>
            <person name="Thuy-Boun P.S."/>
        </authorList>
    </citation>
    <scope>NUCLEOTIDE SEQUENCE [LARGE SCALE GENOMIC DNA]</scope>
    <source>
        <strain evidence="6">F_SG_1</strain>
        <tissue evidence="6">Salivary glands</tissue>
    </source>
</reference>
<comment type="caution">
    <text evidence="6">The sequence shown here is derived from an EMBL/GenBank/DDBJ whole genome shotgun (WGS) entry which is preliminary data.</text>
</comment>
<evidence type="ECO:0000256" key="3">
    <source>
        <dbReference type="RuleBase" id="RU003971"/>
    </source>
</evidence>
<dbReference type="InterPro" id="IPR002138">
    <property type="entry name" value="Pept_C14_p10"/>
</dbReference>
<gene>
    <name evidence="6" type="ORF">V5799_018512</name>
</gene>